<name>A0AAE8N024_9PEZI</name>
<keyword evidence="1" id="KW-0812">Transmembrane</keyword>
<dbReference type="Gene3D" id="3.40.50.300">
    <property type="entry name" value="P-loop containing nucleotide triphosphate hydrolases"/>
    <property type="match status" value="1"/>
</dbReference>
<dbReference type="InterPro" id="IPR027417">
    <property type="entry name" value="P-loop_NTPase"/>
</dbReference>
<dbReference type="Pfam" id="PF24809">
    <property type="entry name" value="DUF7708"/>
    <property type="match status" value="1"/>
</dbReference>
<comment type="caution">
    <text evidence="4">The sequence shown here is derived from an EMBL/GenBank/DDBJ whole genome shotgun (WGS) entry which is preliminary data.</text>
</comment>
<reference evidence="4" key="1">
    <citation type="submission" date="2018-03" db="EMBL/GenBank/DDBJ databases">
        <authorList>
            <person name="Guldener U."/>
        </authorList>
    </citation>
    <scope>NUCLEOTIDE SEQUENCE</scope>
</reference>
<dbReference type="PANTHER" id="PTHR12905:SF18">
    <property type="entry name" value="ESTER HYDROLASE, PUTATIVE (AFU_ORTHOLOGUE AFUA_4G03130)-RELATED"/>
    <property type="match status" value="1"/>
</dbReference>
<keyword evidence="5" id="KW-1185">Reference proteome</keyword>
<dbReference type="EMBL" id="ONZQ02000006">
    <property type="protein sequence ID" value="SPO02307.1"/>
    <property type="molecule type" value="Genomic_DNA"/>
</dbReference>
<dbReference type="GO" id="GO:0043531">
    <property type="term" value="F:ADP binding"/>
    <property type="evidence" value="ECO:0007669"/>
    <property type="project" value="InterPro"/>
</dbReference>
<dbReference type="GO" id="GO:0016787">
    <property type="term" value="F:hydrolase activity"/>
    <property type="evidence" value="ECO:0007669"/>
    <property type="project" value="InterPro"/>
</dbReference>
<evidence type="ECO:0000313" key="5">
    <source>
        <dbReference type="Proteomes" id="UP001187682"/>
    </source>
</evidence>
<dbReference type="InterPro" id="IPR011990">
    <property type="entry name" value="TPR-like_helical_dom_sf"/>
</dbReference>
<dbReference type="Pfam" id="PF00149">
    <property type="entry name" value="Metallophos"/>
    <property type="match status" value="1"/>
</dbReference>
<feature type="transmembrane region" description="Helical" evidence="1">
    <location>
        <begin position="1158"/>
        <end position="1178"/>
    </location>
</feature>
<dbReference type="CDD" id="cd07379">
    <property type="entry name" value="MPP_239FB"/>
    <property type="match status" value="1"/>
</dbReference>
<feature type="domain" description="DUF7708" evidence="3">
    <location>
        <begin position="29"/>
        <end position="170"/>
    </location>
</feature>
<dbReference type="SUPFAM" id="SSF48452">
    <property type="entry name" value="TPR-like"/>
    <property type="match status" value="1"/>
</dbReference>
<evidence type="ECO:0000259" key="3">
    <source>
        <dbReference type="Pfam" id="PF24809"/>
    </source>
</evidence>
<sequence>MTFEVFQQHLQDLQRRHTSRRSTRWFGRLASVIEHLRAFSTAISVFTQSNPEITCLVWGTLKIILDAACVVSETLEMVVDMYDKITRAMPRFYEYMELFPRREGLQDALFRIYCAYLDFSMSTVKFLNLHVFLSFVRLGFLQTAFKGAVSQIRDASKEFDDETKLAHTASTIENFSVLKGALRQPSLLLERSSTVFSVPWQKNAKFCGRQSELAQLRKSLIPSSSTQKSCVLHGMAGIGKSQTALQFVYLSRNDFSHIFWLPAEDETVFTEAFGKVSGLLNLVDPSTQNVDLARRVELVRIWLCQNTSWLMIFDNAEASNLLNKYWPACDHGSILITTQDRKMTHRSLSEVELLALGEEDASDLFLRHLPKDLGLREERKKYSRDILKEVRGVPLLLVGLAGYMADSQASFSDTLQEMRDAWSRSDSIIIGLNPDSATFQYQLPIHMAFDVSVSRLPPVALSVLYIMSMLSPDSIHEGLVAVDLPDERLGFLGFQGQARFRREVRSHLVTRHLVEVHQPENAAPFYSLHRQLQWKLLQDQDRDPLVRQVTFDRTVALIRREFPRLSEFMIPMFSEWGSYQQSIAHVLRLQEIYEASRSKTRPISGGLDFAELLASAGNYLYEVRIEGPGLAVLTTSAEICGELRSALQGGKDALDGSSTSTATDSAAALASLVKLEATALTISWGIVSNNHGLSGGRKAMELITRVLHLRQEHVKMVVAPAPDEGFYSRILLSNAYNDNACQLIHMHKHDEAESLLEKSLALKDELSLERDIPAFEYAESKNNLAFVRMGQNRVEEAVTVNEEAVRLIKEEDGHANDHTRFIFCHGVCLVNAGRMEEGLEILREVYKVRVATFGRSNSLTLDSTFAVALVLHRLGRSEEASDAVADCFFDQGTTLWPRECRARATYLRSVILRSLGEEEKADELGASSIAELRSLLSESSPHIPQDSDDLVASHPFLLFDYIPAVPDGDLLLHAGDLTNTGSFEELQAQIDWLKSLPHEHKVVIAGNHDLLLDPAYVDRFPDRIYEGDGTSRSDLDWGGVIYLNDSSARLQFRNGRSLTVYGSPWTPLCGSFAFQYPDVRTVWPNKIPPDTEVLLTHGPPRGHLDEGGKGCPQLLREIWRARPRLVVFGHIHPGHGTEHLEYNGVLRAYDGVMAGDKGLLAVFLMACQLVGGWLWSALTLRQTKRRGTLGGTTLVNAAAVGGRMNEVQQPAIVVSI</sequence>
<accession>A0AAE8N024</accession>
<evidence type="ECO:0000313" key="4">
    <source>
        <dbReference type="EMBL" id="SPO02307.1"/>
    </source>
</evidence>
<evidence type="ECO:0008006" key="6">
    <source>
        <dbReference type="Google" id="ProtNLM"/>
    </source>
</evidence>
<dbReference type="InterPro" id="IPR004843">
    <property type="entry name" value="Calcineurin-like_PHP"/>
</dbReference>
<dbReference type="Gene3D" id="1.25.40.10">
    <property type="entry name" value="Tetratricopeptide repeat domain"/>
    <property type="match status" value="1"/>
</dbReference>
<protein>
    <recommendedName>
        <fullName evidence="6">Calcineurin-like phosphoesterase domain-containing protein</fullName>
    </recommendedName>
</protein>
<feature type="domain" description="Calcineurin-like phosphoesterase" evidence="2">
    <location>
        <begin position="958"/>
        <end position="1133"/>
    </location>
</feature>
<organism evidence="4 5">
    <name type="scientific">Cephalotrichum gorgonifer</name>
    <dbReference type="NCBI Taxonomy" id="2041049"/>
    <lineage>
        <taxon>Eukaryota</taxon>
        <taxon>Fungi</taxon>
        <taxon>Dikarya</taxon>
        <taxon>Ascomycota</taxon>
        <taxon>Pezizomycotina</taxon>
        <taxon>Sordariomycetes</taxon>
        <taxon>Hypocreomycetidae</taxon>
        <taxon>Microascales</taxon>
        <taxon>Microascaceae</taxon>
        <taxon>Cephalotrichum</taxon>
    </lineage>
</organism>
<dbReference type="InterPro" id="IPR056125">
    <property type="entry name" value="DUF7708"/>
</dbReference>
<dbReference type="InterPro" id="IPR029052">
    <property type="entry name" value="Metallo-depent_PP-like"/>
</dbReference>
<proteinExistence type="predicted"/>
<keyword evidence="1" id="KW-0472">Membrane</keyword>
<dbReference type="PANTHER" id="PTHR12905">
    <property type="entry name" value="METALLOPHOSPHOESTERASE"/>
    <property type="match status" value="1"/>
</dbReference>
<dbReference type="AlphaFoldDB" id="A0AAE8N024"/>
<dbReference type="InterPro" id="IPR051693">
    <property type="entry name" value="UPF0046_metallophosphoest"/>
</dbReference>
<dbReference type="SUPFAM" id="SSF56300">
    <property type="entry name" value="Metallo-dependent phosphatases"/>
    <property type="match status" value="1"/>
</dbReference>
<dbReference type="SUPFAM" id="SSF52540">
    <property type="entry name" value="P-loop containing nucleoside triphosphate hydrolases"/>
    <property type="match status" value="1"/>
</dbReference>
<evidence type="ECO:0000259" key="2">
    <source>
        <dbReference type="Pfam" id="PF00149"/>
    </source>
</evidence>
<keyword evidence="1" id="KW-1133">Transmembrane helix</keyword>
<dbReference type="Gene3D" id="3.60.21.10">
    <property type="match status" value="1"/>
</dbReference>
<gene>
    <name evidence="4" type="ORF">DNG_04980</name>
</gene>
<dbReference type="Proteomes" id="UP001187682">
    <property type="component" value="Unassembled WGS sequence"/>
</dbReference>
<evidence type="ECO:0000256" key="1">
    <source>
        <dbReference type="SAM" id="Phobius"/>
    </source>
</evidence>